<evidence type="ECO:0000256" key="16">
    <source>
        <dbReference type="SAM" id="MobiDB-lite"/>
    </source>
</evidence>
<dbReference type="PANTHER" id="PTHR22888">
    <property type="entry name" value="CYTOCHROME C OXIDASE, SUBUNIT II"/>
    <property type="match status" value="1"/>
</dbReference>
<dbReference type="Gene3D" id="2.60.40.420">
    <property type="entry name" value="Cupredoxins - blue copper proteins"/>
    <property type="match status" value="1"/>
</dbReference>
<comment type="cofactor">
    <cofactor evidence="15">
        <name>Cu cation</name>
        <dbReference type="ChEBI" id="CHEBI:23378"/>
    </cofactor>
    <text evidence="15">Binds a copper A center.</text>
</comment>
<dbReference type="AlphaFoldDB" id="A0A1R4KMJ9"/>
<reference evidence="20 21" key="1">
    <citation type="submission" date="2017-02" db="EMBL/GenBank/DDBJ databases">
        <authorList>
            <person name="Peterson S.W."/>
        </authorList>
    </citation>
    <scope>NUCLEOTIDE SEQUENCE [LARGE SCALE GENOMIC DNA]</scope>
    <source>
        <strain evidence="20 21">LSP_Lj1</strain>
    </source>
</reference>
<dbReference type="InterPro" id="IPR001505">
    <property type="entry name" value="Copper_CuA"/>
</dbReference>
<keyword evidence="20" id="KW-0560">Oxidoreductase</keyword>
<dbReference type="InterPro" id="IPR002429">
    <property type="entry name" value="CcO_II-like_C"/>
</dbReference>
<accession>A0A1R4KMJ9</accession>
<keyword evidence="9 17" id="KW-1133">Transmembrane helix</keyword>
<dbReference type="GO" id="GO:0005507">
    <property type="term" value="F:copper ion binding"/>
    <property type="evidence" value="ECO:0007669"/>
    <property type="project" value="InterPro"/>
</dbReference>
<keyword evidence="4 14" id="KW-0679">Respiratory chain</keyword>
<evidence type="ECO:0000256" key="1">
    <source>
        <dbReference type="ARBA" id="ARBA00004141"/>
    </source>
</evidence>
<dbReference type="PROSITE" id="PS50999">
    <property type="entry name" value="COX2_TM"/>
    <property type="match status" value="1"/>
</dbReference>
<dbReference type="Gene3D" id="1.10.287.90">
    <property type="match status" value="1"/>
</dbReference>
<feature type="transmembrane region" description="Helical" evidence="17">
    <location>
        <begin position="104"/>
        <end position="123"/>
    </location>
</feature>
<feature type="transmembrane region" description="Helical" evidence="17">
    <location>
        <begin position="60"/>
        <end position="83"/>
    </location>
</feature>
<evidence type="ECO:0000256" key="6">
    <source>
        <dbReference type="ARBA" id="ARBA00022723"/>
    </source>
</evidence>
<evidence type="ECO:0000256" key="2">
    <source>
        <dbReference type="ARBA" id="ARBA00007866"/>
    </source>
</evidence>
<gene>
    <name evidence="20" type="ORF">FM114_16145</name>
</gene>
<evidence type="ECO:0000256" key="7">
    <source>
        <dbReference type="ARBA" id="ARBA00022967"/>
    </source>
</evidence>
<evidence type="ECO:0000256" key="4">
    <source>
        <dbReference type="ARBA" id="ARBA00022660"/>
    </source>
</evidence>
<dbReference type="InterPro" id="IPR036257">
    <property type="entry name" value="Cyt_c_oxidase_su2_TM_sf"/>
</dbReference>
<dbReference type="PRINTS" id="PR01166">
    <property type="entry name" value="CYCOXIDASEII"/>
</dbReference>
<evidence type="ECO:0000256" key="14">
    <source>
        <dbReference type="RuleBase" id="RU000456"/>
    </source>
</evidence>
<evidence type="ECO:0000256" key="3">
    <source>
        <dbReference type="ARBA" id="ARBA00022448"/>
    </source>
</evidence>
<dbReference type="GO" id="GO:0004129">
    <property type="term" value="F:cytochrome-c oxidase activity"/>
    <property type="evidence" value="ECO:0007669"/>
    <property type="project" value="UniProtKB-EC"/>
</dbReference>
<evidence type="ECO:0000313" key="21">
    <source>
        <dbReference type="Proteomes" id="UP000188342"/>
    </source>
</evidence>
<evidence type="ECO:0000259" key="19">
    <source>
        <dbReference type="PROSITE" id="PS50999"/>
    </source>
</evidence>
<dbReference type="GO" id="GO:0042773">
    <property type="term" value="P:ATP synthesis coupled electron transport"/>
    <property type="evidence" value="ECO:0007669"/>
    <property type="project" value="TreeGrafter"/>
</dbReference>
<dbReference type="GO" id="GO:0005886">
    <property type="term" value="C:plasma membrane"/>
    <property type="evidence" value="ECO:0007669"/>
    <property type="project" value="UniProtKB-SubCell"/>
</dbReference>
<keyword evidence="6 15" id="KW-0479">Metal-binding</keyword>
<keyword evidence="7" id="KW-1278">Translocase</keyword>
<evidence type="ECO:0000256" key="8">
    <source>
        <dbReference type="ARBA" id="ARBA00022982"/>
    </source>
</evidence>
<comment type="subcellular location">
    <subcellularLocation>
        <location evidence="14">Cell membrane</location>
        <topology evidence="14">Multi-pass membrane protein</topology>
    </subcellularLocation>
    <subcellularLocation>
        <location evidence="1">Membrane</location>
        <topology evidence="1">Multi-pass membrane protein</topology>
    </subcellularLocation>
</comment>
<comment type="function">
    <text evidence="12 15">Subunits I and II form the functional core of the enzyme complex. Electrons originating in cytochrome c are transferred via heme a and Cu(A) to the binuclear center formed by heme a3 and Cu(B).</text>
</comment>
<evidence type="ECO:0000259" key="18">
    <source>
        <dbReference type="PROSITE" id="PS50857"/>
    </source>
</evidence>
<keyword evidence="5 14" id="KW-0812">Transmembrane</keyword>
<evidence type="ECO:0000256" key="17">
    <source>
        <dbReference type="SAM" id="Phobius"/>
    </source>
</evidence>
<dbReference type="EC" id="7.1.1.9" evidence="15"/>
<evidence type="ECO:0000256" key="12">
    <source>
        <dbReference type="ARBA" id="ARBA00024688"/>
    </source>
</evidence>
<dbReference type="CDD" id="cd13919">
    <property type="entry name" value="CuRO_HCO_II_like_5"/>
    <property type="match status" value="1"/>
</dbReference>
<proteinExistence type="inferred from homology"/>
<protein>
    <recommendedName>
        <fullName evidence="15">Cytochrome c oxidase subunit 2</fullName>
        <ecNumber evidence="15">7.1.1.9</ecNumber>
    </recommendedName>
</protein>
<feature type="compositionally biased region" description="Low complexity" evidence="16">
    <location>
        <begin position="272"/>
        <end position="282"/>
    </location>
</feature>
<dbReference type="InterPro" id="IPR011759">
    <property type="entry name" value="Cyt_c_oxidase_su2_TM_dom"/>
</dbReference>
<keyword evidence="8 14" id="KW-0249">Electron transport</keyword>
<name>A0A1R4KMJ9_9ACTN</name>
<dbReference type="GO" id="GO:0016491">
    <property type="term" value="F:oxidoreductase activity"/>
    <property type="evidence" value="ECO:0007669"/>
    <property type="project" value="UniProtKB-KW"/>
</dbReference>
<dbReference type="PROSITE" id="PS50857">
    <property type="entry name" value="COX2_CUA"/>
    <property type="match status" value="1"/>
</dbReference>
<keyword evidence="3 14" id="KW-0813">Transport</keyword>
<evidence type="ECO:0000256" key="13">
    <source>
        <dbReference type="ARBA" id="ARBA00047816"/>
    </source>
</evidence>
<evidence type="ECO:0000256" key="9">
    <source>
        <dbReference type="ARBA" id="ARBA00022989"/>
    </source>
</evidence>
<evidence type="ECO:0000313" key="20">
    <source>
        <dbReference type="EMBL" id="SJN45596.1"/>
    </source>
</evidence>
<evidence type="ECO:0000256" key="5">
    <source>
        <dbReference type="ARBA" id="ARBA00022692"/>
    </source>
</evidence>
<keyword evidence="21" id="KW-1185">Reference proteome</keyword>
<sequence>MGLELNAWRRGSGRTLALGLGGALLLGLTGCSTGEGRGTWSRVGMVEPASDRAPFMSDLWIGAWIACAVIGVMVWGLIFYAMYKFRRREGNQVPRQTRYHVPLEVLYTVVPFLIIIVLFFYTVRAENRVLAKTEPAHTVNVVGQKWSWSFNYMEQDNARIGAVAHEVGTIEKIPDLYVPVNKPIRFNLESADVIHSFWVPAWYFKLDVIPGHKNSFDVTPTKLGTFDGKCAELCGTYHAAMLFTVHVVTEEEYNAYVKGLVAKGQTGERKPPSAASALPSAPAKEEKK</sequence>
<comment type="similarity">
    <text evidence="2 14">Belongs to the cytochrome c oxidase subunit 2 family.</text>
</comment>
<dbReference type="InterPro" id="IPR045187">
    <property type="entry name" value="CcO_II"/>
</dbReference>
<feature type="region of interest" description="Disordered" evidence="16">
    <location>
        <begin position="264"/>
        <end position="288"/>
    </location>
</feature>
<dbReference type="EMBL" id="FUKQ01000063">
    <property type="protein sequence ID" value="SJN45596.1"/>
    <property type="molecule type" value="Genomic_DNA"/>
</dbReference>
<dbReference type="SUPFAM" id="SSF49503">
    <property type="entry name" value="Cupredoxins"/>
    <property type="match status" value="1"/>
</dbReference>
<keyword evidence="11 17" id="KW-0472">Membrane</keyword>
<evidence type="ECO:0000256" key="10">
    <source>
        <dbReference type="ARBA" id="ARBA00023008"/>
    </source>
</evidence>
<dbReference type="Pfam" id="PF02790">
    <property type="entry name" value="COX2_TM"/>
    <property type="match status" value="1"/>
</dbReference>
<dbReference type="PANTHER" id="PTHR22888:SF9">
    <property type="entry name" value="CYTOCHROME C OXIDASE SUBUNIT 2"/>
    <property type="match status" value="1"/>
</dbReference>
<evidence type="ECO:0000256" key="11">
    <source>
        <dbReference type="ARBA" id="ARBA00023136"/>
    </source>
</evidence>
<dbReference type="Pfam" id="PF00116">
    <property type="entry name" value="COX2"/>
    <property type="match status" value="1"/>
</dbReference>
<dbReference type="PROSITE" id="PS00078">
    <property type="entry name" value="COX2"/>
    <property type="match status" value="1"/>
</dbReference>
<dbReference type="Proteomes" id="UP000188342">
    <property type="component" value="Unassembled WGS sequence"/>
</dbReference>
<feature type="domain" description="Cytochrome oxidase subunit II copper A binding" evidence="18">
    <location>
        <begin position="134"/>
        <end position="259"/>
    </location>
</feature>
<comment type="catalytic activity">
    <reaction evidence="13 15">
        <text>4 Fe(II)-[cytochrome c] + O2 + 8 H(+)(in) = 4 Fe(III)-[cytochrome c] + 2 H2O + 4 H(+)(out)</text>
        <dbReference type="Rhea" id="RHEA:11436"/>
        <dbReference type="Rhea" id="RHEA-COMP:10350"/>
        <dbReference type="Rhea" id="RHEA-COMP:14399"/>
        <dbReference type="ChEBI" id="CHEBI:15377"/>
        <dbReference type="ChEBI" id="CHEBI:15378"/>
        <dbReference type="ChEBI" id="CHEBI:15379"/>
        <dbReference type="ChEBI" id="CHEBI:29033"/>
        <dbReference type="ChEBI" id="CHEBI:29034"/>
        <dbReference type="EC" id="7.1.1.9"/>
    </reaction>
</comment>
<dbReference type="InterPro" id="IPR014222">
    <property type="entry name" value="Cyt_c_oxidase_su2"/>
</dbReference>
<evidence type="ECO:0000256" key="15">
    <source>
        <dbReference type="RuleBase" id="RU004024"/>
    </source>
</evidence>
<dbReference type="InterPro" id="IPR008972">
    <property type="entry name" value="Cupredoxin"/>
</dbReference>
<organism evidence="20 21">
    <name type="scientific">Luteococcus japonicus LSP_Lj1</name>
    <dbReference type="NCBI Taxonomy" id="1255658"/>
    <lineage>
        <taxon>Bacteria</taxon>
        <taxon>Bacillati</taxon>
        <taxon>Actinomycetota</taxon>
        <taxon>Actinomycetes</taxon>
        <taxon>Propionibacteriales</taxon>
        <taxon>Propionibacteriaceae</taxon>
        <taxon>Luteococcus</taxon>
    </lineage>
</organism>
<dbReference type="NCBIfam" id="TIGR02866">
    <property type="entry name" value="CoxB"/>
    <property type="match status" value="1"/>
</dbReference>
<feature type="domain" description="Cytochrome oxidase subunit II transmembrane region profile" evidence="19">
    <location>
        <begin position="37"/>
        <end position="133"/>
    </location>
</feature>
<dbReference type="SUPFAM" id="SSF81464">
    <property type="entry name" value="Cytochrome c oxidase subunit II-like, transmembrane region"/>
    <property type="match status" value="1"/>
</dbReference>
<dbReference type="STRING" id="1255658.FM114_16145"/>
<keyword evidence="10 15" id="KW-0186">Copper</keyword>